<evidence type="ECO:0000256" key="1">
    <source>
        <dbReference type="ARBA" id="ARBA00001947"/>
    </source>
</evidence>
<accession>A0A1H8W7M1</accession>
<comment type="catalytic activity">
    <reaction evidence="9 10">
        <text>propanoyl-CoA + phosphate = propanoyl phosphate + CoA</text>
        <dbReference type="Rhea" id="RHEA:28046"/>
        <dbReference type="ChEBI" id="CHEBI:43474"/>
        <dbReference type="ChEBI" id="CHEBI:57287"/>
        <dbReference type="ChEBI" id="CHEBI:57392"/>
        <dbReference type="ChEBI" id="CHEBI:58933"/>
        <dbReference type="EC" id="2.3.1.222"/>
    </reaction>
</comment>
<keyword evidence="6" id="KW-0479">Metal-binding</keyword>
<dbReference type="Proteomes" id="UP000198847">
    <property type="component" value="Unassembled WGS sequence"/>
</dbReference>
<sequence>MSQLEEEMLIKQVVQQVMAALHQPEGIPVGVSNRHIHLSAEHMEILFGRGKSLTKKKELNQIGEFAAEETVTLVGPKGTMRGVRILGPLRSFTQIELSLTDAFGLGIKPPFRNSGDIKGSAGIVVVGPCGAVTLQEGVICAIRHIHMNCETAQRFGVRDGDVATVSFGGVRGGTLKEVLIRVQEHFRLEMHVDTDEANALGLKNGDTVTLL</sequence>
<keyword evidence="7" id="KW-0862">Zinc</keyword>
<gene>
    <name evidence="11" type="ORF">SAMN04490178_11496</name>
</gene>
<evidence type="ECO:0000256" key="3">
    <source>
        <dbReference type="ARBA" id="ARBA00012206"/>
    </source>
</evidence>
<comment type="similarity">
    <text evidence="2 10">Belongs to the PduL family.</text>
</comment>
<evidence type="ECO:0000256" key="2">
    <source>
        <dbReference type="ARBA" id="ARBA00007342"/>
    </source>
</evidence>
<evidence type="ECO:0000256" key="10">
    <source>
        <dbReference type="PIRNR" id="PIRNR010130"/>
    </source>
</evidence>
<evidence type="ECO:0000256" key="6">
    <source>
        <dbReference type="ARBA" id="ARBA00022723"/>
    </source>
</evidence>
<dbReference type="EC" id="2.3.1.222" evidence="3 10"/>
<evidence type="ECO:0000256" key="7">
    <source>
        <dbReference type="ARBA" id="ARBA00022833"/>
    </source>
</evidence>
<dbReference type="PANTHER" id="PTHR39453">
    <property type="entry name" value="PHOSPHATE PROPANOYLTRANSFERASE"/>
    <property type="match status" value="1"/>
</dbReference>
<keyword evidence="8 10" id="KW-0012">Acyltransferase</keyword>
<evidence type="ECO:0000256" key="4">
    <source>
        <dbReference type="ARBA" id="ARBA00020837"/>
    </source>
</evidence>
<keyword evidence="12" id="KW-1185">Reference proteome</keyword>
<dbReference type="PANTHER" id="PTHR39453:SF1">
    <property type="entry name" value="PHOSPHATE PROPANOYLTRANSFERASE"/>
    <property type="match status" value="1"/>
</dbReference>
<dbReference type="InterPro" id="IPR008300">
    <property type="entry name" value="PTAC"/>
</dbReference>
<organism evidence="11 12">
    <name type="scientific">Propionispora vibrioides</name>
    <dbReference type="NCBI Taxonomy" id="112903"/>
    <lineage>
        <taxon>Bacteria</taxon>
        <taxon>Bacillati</taxon>
        <taxon>Bacillota</taxon>
        <taxon>Negativicutes</taxon>
        <taxon>Selenomonadales</taxon>
        <taxon>Sporomusaceae</taxon>
        <taxon>Propionispora</taxon>
    </lineage>
</organism>
<dbReference type="STRING" id="112903.SAMN04490178_11496"/>
<dbReference type="GO" id="GO:0046872">
    <property type="term" value="F:metal ion binding"/>
    <property type="evidence" value="ECO:0007669"/>
    <property type="project" value="UniProtKB-KW"/>
</dbReference>
<reference evidence="11 12" key="1">
    <citation type="submission" date="2016-10" db="EMBL/GenBank/DDBJ databases">
        <authorList>
            <person name="de Groot N.N."/>
        </authorList>
    </citation>
    <scope>NUCLEOTIDE SEQUENCE [LARGE SCALE GENOMIC DNA]</scope>
    <source>
        <strain evidence="11 12">DSM 13305</strain>
    </source>
</reference>
<dbReference type="NCBIfam" id="NF011652">
    <property type="entry name" value="PRK15070.1"/>
    <property type="match status" value="1"/>
</dbReference>
<dbReference type="EMBL" id="FODY01000014">
    <property type="protein sequence ID" value="SEP23533.1"/>
    <property type="molecule type" value="Genomic_DNA"/>
</dbReference>
<protein>
    <recommendedName>
        <fullName evidence="4 10">Phosphate propanoyltransferase</fullName>
        <ecNumber evidence="3 10">2.3.1.222</ecNumber>
    </recommendedName>
</protein>
<comment type="pathway">
    <text evidence="10">Polyol metabolism; 1,2-propanediol degradation.</text>
</comment>
<dbReference type="Pfam" id="PF06130">
    <property type="entry name" value="PTAC"/>
    <property type="match status" value="1"/>
</dbReference>
<evidence type="ECO:0000313" key="11">
    <source>
        <dbReference type="EMBL" id="SEP23533.1"/>
    </source>
</evidence>
<comment type="cofactor">
    <cofactor evidence="1">
        <name>Zn(2+)</name>
        <dbReference type="ChEBI" id="CHEBI:29105"/>
    </cofactor>
</comment>
<evidence type="ECO:0000313" key="12">
    <source>
        <dbReference type="Proteomes" id="UP000198847"/>
    </source>
</evidence>
<evidence type="ECO:0000256" key="8">
    <source>
        <dbReference type="ARBA" id="ARBA00023315"/>
    </source>
</evidence>
<dbReference type="PIRSF" id="PIRSF010130">
    <property type="entry name" value="PduL"/>
    <property type="match status" value="1"/>
</dbReference>
<dbReference type="UniPathway" id="UPA00621"/>
<name>A0A1H8W7M1_9FIRM</name>
<dbReference type="GO" id="GO:0051144">
    <property type="term" value="P:1,2-propanediol catabolic process"/>
    <property type="evidence" value="ECO:0007669"/>
    <property type="project" value="UniProtKB-UniPathway"/>
</dbReference>
<dbReference type="GO" id="GO:0016747">
    <property type="term" value="F:acyltransferase activity, transferring groups other than amino-acyl groups"/>
    <property type="evidence" value="ECO:0007669"/>
    <property type="project" value="InterPro"/>
</dbReference>
<dbReference type="AlphaFoldDB" id="A0A1H8W7M1"/>
<proteinExistence type="inferred from homology"/>
<evidence type="ECO:0000256" key="5">
    <source>
        <dbReference type="ARBA" id="ARBA00022679"/>
    </source>
</evidence>
<comment type="function">
    <text evidence="10">Involved in 1,2-propanediol (1,2-PD) degradation by catalyzing the conversion of propanoyl-CoA to propanoyl-phosphate.</text>
</comment>
<keyword evidence="5 10" id="KW-0808">Transferase</keyword>
<evidence type="ECO:0000256" key="9">
    <source>
        <dbReference type="ARBA" id="ARBA00047589"/>
    </source>
</evidence>